<evidence type="ECO:0000313" key="21">
    <source>
        <dbReference type="EMBL" id="AKM53716.1"/>
    </source>
</evidence>
<dbReference type="Gene3D" id="1.20.150.20">
    <property type="entry name" value="ATP synthase alpha/beta chain, C-terminal domain"/>
    <property type="match status" value="1"/>
</dbReference>
<dbReference type="Gene3D" id="2.40.30.20">
    <property type="match status" value="1"/>
</dbReference>
<accession>A0A0H3XIY2</accession>
<dbReference type="PROSITE" id="PS00152">
    <property type="entry name" value="ATPASE_ALPHA_BETA"/>
    <property type="match status" value="1"/>
</dbReference>
<keyword evidence="6 17" id="KW-0067">ATP-binding</keyword>
<dbReference type="InterPro" id="IPR005294">
    <property type="entry name" value="ATP_synth_F1_asu"/>
</dbReference>
<dbReference type="CDD" id="cd01132">
    <property type="entry name" value="F1-ATPase_alpha_CD"/>
    <property type="match status" value="1"/>
</dbReference>
<comment type="similarity">
    <text evidence="2 17">Belongs to the ATPase alpha/beta chains family.</text>
</comment>
<keyword evidence="17" id="KW-0375">Hydrogen ion transport</keyword>
<comment type="function">
    <text evidence="17">Produces ATP from ADP in the presence of a proton gradient across the membrane. The alpha chain is a regulatory subunit.</text>
</comment>
<evidence type="ECO:0000256" key="12">
    <source>
        <dbReference type="ARBA" id="ARBA00048383"/>
    </source>
</evidence>
<evidence type="ECO:0000256" key="1">
    <source>
        <dbReference type="ARBA" id="ARBA00004202"/>
    </source>
</evidence>
<dbReference type="InterPro" id="IPR020003">
    <property type="entry name" value="ATPase_a/bsu_AS"/>
</dbReference>
<dbReference type="InterPro" id="IPR027417">
    <property type="entry name" value="P-loop_NTPase"/>
</dbReference>
<dbReference type="EMBL" id="CP011856">
    <property type="protein sequence ID" value="AKM53716.1"/>
    <property type="molecule type" value="Genomic_DNA"/>
</dbReference>
<feature type="domain" description="ATPase F1/V1/A1 complex alpha/beta subunit N-terminal" evidence="20">
    <location>
        <begin position="28"/>
        <end position="91"/>
    </location>
</feature>
<name>A0A0H3XIY2_9MOLU</name>
<dbReference type="Gene3D" id="3.40.50.300">
    <property type="entry name" value="P-loop containing nucleotide triphosphate hydrolases"/>
    <property type="match status" value="1"/>
</dbReference>
<evidence type="ECO:0000256" key="4">
    <source>
        <dbReference type="ARBA" id="ARBA00022448"/>
    </source>
</evidence>
<feature type="binding site" evidence="17">
    <location>
        <begin position="169"/>
        <end position="176"/>
    </location>
    <ligand>
        <name>ATP</name>
        <dbReference type="ChEBI" id="CHEBI:30616"/>
    </ligand>
</feature>
<dbReference type="CDD" id="cd18113">
    <property type="entry name" value="ATP-synt_F1_alpha_C"/>
    <property type="match status" value="1"/>
</dbReference>
<keyword evidence="11 17" id="KW-0066">ATP synthesis</keyword>
<comment type="catalytic activity">
    <reaction evidence="12 17">
        <text>ATP + H2O + 4 H(+)(in) = ADP + phosphate + 5 H(+)(out)</text>
        <dbReference type="Rhea" id="RHEA:57720"/>
        <dbReference type="ChEBI" id="CHEBI:15377"/>
        <dbReference type="ChEBI" id="CHEBI:15378"/>
        <dbReference type="ChEBI" id="CHEBI:30616"/>
        <dbReference type="ChEBI" id="CHEBI:43474"/>
        <dbReference type="ChEBI" id="CHEBI:456216"/>
        <dbReference type="EC" id="7.1.2.2"/>
    </reaction>
</comment>
<keyword evidence="9 17" id="KW-0472">Membrane</keyword>
<dbReference type="GO" id="GO:0043531">
    <property type="term" value="F:ADP binding"/>
    <property type="evidence" value="ECO:0007669"/>
    <property type="project" value="TreeGrafter"/>
</dbReference>
<dbReference type="GO" id="GO:0005886">
    <property type="term" value="C:plasma membrane"/>
    <property type="evidence" value="ECO:0007669"/>
    <property type="project" value="UniProtKB-SubCell"/>
</dbReference>
<dbReference type="KEGG" id="seri:SERIO_v1c01190"/>
<reference evidence="21 22" key="1">
    <citation type="journal article" date="2015" name="Genome Biol. Evol.">
        <title>Found and Lost: The Fates of Horizontally Acquired Genes in Arthropod-Symbiotic Spiroplasma.</title>
        <authorList>
            <person name="Lo W.S."/>
            <person name="Gasparich G.E."/>
            <person name="Kuo C.H."/>
        </authorList>
    </citation>
    <scope>NUCLEOTIDE SEQUENCE [LARGE SCALE GENOMIC DNA]</scope>
    <source>
        <strain evidence="22">TDA-040725-5</strain>
    </source>
</reference>
<dbReference type="SUPFAM" id="SSF47917">
    <property type="entry name" value="C-terminal domain of alpha and beta subunits of F1 ATP synthase"/>
    <property type="match status" value="1"/>
</dbReference>
<gene>
    <name evidence="17 21" type="primary">atpA</name>
    <name evidence="21" type="ORF">SERIO_v1c01190</name>
</gene>
<dbReference type="InterPro" id="IPR033732">
    <property type="entry name" value="ATP_synth_F1_a_nt-bd_dom"/>
</dbReference>
<keyword evidence="10 17" id="KW-0139">CF(1)</keyword>
<organism evidence="21 22">
    <name type="scientific">Spiroplasma eriocheiris</name>
    <dbReference type="NCBI Taxonomy" id="315358"/>
    <lineage>
        <taxon>Bacteria</taxon>
        <taxon>Bacillati</taxon>
        <taxon>Mycoplasmatota</taxon>
        <taxon>Mollicutes</taxon>
        <taxon>Entomoplasmatales</taxon>
        <taxon>Spiroplasmataceae</taxon>
        <taxon>Spiroplasma</taxon>
    </lineage>
</organism>
<dbReference type="InterPro" id="IPR000793">
    <property type="entry name" value="ATP_synth_asu_C"/>
</dbReference>
<dbReference type="SUPFAM" id="SSF50615">
    <property type="entry name" value="N-terminal domain of alpha and beta subunits of F1 ATP synthase"/>
    <property type="match status" value="1"/>
</dbReference>
<dbReference type="Pfam" id="PF02874">
    <property type="entry name" value="ATP-synt_ab_N"/>
    <property type="match status" value="1"/>
</dbReference>
<dbReference type="InterPro" id="IPR038376">
    <property type="entry name" value="ATP_synth_asu_C_sf"/>
</dbReference>
<evidence type="ECO:0000256" key="13">
    <source>
        <dbReference type="ARBA" id="ARBA00065879"/>
    </source>
</evidence>
<dbReference type="STRING" id="315358.SERIO_v1c01190"/>
<dbReference type="PANTHER" id="PTHR48082">
    <property type="entry name" value="ATP SYNTHASE SUBUNIT ALPHA, MITOCHONDRIAL"/>
    <property type="match status" value="1"/>
</dbReference>
<keyword evidence="7 17" id="KW-1278">Translocase</keyword>
<dbReference type="Pfam" id="PF00306">
    <property type="entry name" value="ATP-synt_ab_C"/>
    <property type="match status" value="1"/>
</dbReference>
<evidence type="ECO:0000256" key="6">
    <source>
        <dbReference type="ARBA" id="ARBA00022840"/>
    </source>
</evidence>
<dbReference type="InterPro" id="IPR000194">
    <property type="entry name" value="ATPase_F1/V1/A1_a/bsu_nucl-bd"/>
</dbReference>
<dbReference type="InterPro" id="IPR004100">
    <property type="entry name" value="ATPase_F1/V1/A1_a/bsu_N"/>
</dbReference>
<evidence type="ECO:0000256" key="15">
    <source>
        <dbReference type="ARBA" id="ARBA00076569"/>
    </source>
</evidence>
<evidence type="ECO:0000256" key="8">
    <source>
        <dbReference type="ARBA" id="ARBA00023065"/>
    </source>
</evidence>
<dbReference type="CDD" id="cd18116">
    <property type="entry name" value="ATP-synt_F1_alpha_N"/>
    <property type="match status" value="1"/>
</dbReference>
<evidence type="ECO:0000259" key="19">
    <source>
        <dbReference type="Pfam" id="PF00306"/>
    </source>
</evidence>
<evidence type="ECO:0000256" key="7">
    <source>
        <dbReference type="ARBA" id="ARBA00022967"/>
    </source>
</evidence>
<reference evidence="22" key="2">
    <citation type="submission" date="2015-06" db="EMBL/GenBank/DDBJ databases">
        <title>Complete genome sequence of Spiroplasma eriocheiris TDA-040725-5 (DSM 21848).</title>
        <authorList>
            <person name="Lo W.-S."/>
            <person name="Kuo C.-H."/>
        </authorList>
    </citation>
    <scope>NUCLEOTIDE SEQUENCE [LARGE SCALE GENOMIC DNA]</scope>
    <source>
        <strain evidence="22">TDA-040725-5</strain>
    </source>
</reference>
<evidence type="ECO:0000256" key="14">
    <source>
        <dbReference type="ARBA" id="ARBA00069868"/>
    </source>
</evidence>
<dbReference type="EC" id="7.1.2.2" evidence="3 17"/>
<evidence type="ECO:0000256" key="2">
    <source>
        <dbReference type="ARBA" id="ARBA00008936"/>
    </source>
</evidence>
<dbReference type="GO" id="GO:0045259">
    <property type="term" value="C:proton-transporting ATP synthase complex"/>
    <property type="evidence" value="ECO:0007669"/>
    <property type="project" value="UniProtKB-KW"/>
</dbReference>
<evidence type="ECO:0000256" key="3">
    <source>
        <dbReference type="ARBA" id="ARBA00012473"/>
    </source>
</evidence>
<dbReference type="PANTHER" id="PTHR48082:SF2">
    <property type="entry name" value="ATP SYNTHASE SUBUNIT ALPHA, MITOCHONDRIAL"/>
    <property type="match status" value="1"/>
</dbReference>
<keyword evidence="5 17" id="KW-0547">Nucleotide-binding</keyword>
<evidence type="ECO:0000256" key="10">
    <source>
        <dbReference type="ARBA" id="ARBA00023196"/>
    </source>
</evidence>
<dbReference type="HAMAP" id="MF_01346">
    <property type="entry name" value="ATP_synth_alpha_bact"/>
    <property type="match status" value="1"/>
</dbReference>
<dbReference type="SUPFAM" id="SSF52540">
    <property type="entry name" value="P-loop containing nucleoside triphosphate hydrolases"/>
    <property type="match status" value="1"/>
</dbReference>
<proteinExistence type="inferred from homology"/>
<evidence type="ECO:0000256" key="17">
    <source>
        <dbReference type="HAMAP-Rule" id="MF_01346"/>
    </source>
</evidence>
<dbReference type="FunFam" id="1.20.150.20:FF:000001">
    <property type="entry name" value="ATP synthase subunit alpha"/>
    <property type="match status" value="1"/>
</dbReference>
<keyword evidence="8 17" id="KW-0406">Ion transport</keyword>
<dbReference type="NCBIfam" id="NF009884">
    <property type="entry name" value="PRK13343.1"/>
    <property type="match status" value="1"/>
</dbReference>
<dbReference type="NCBIfam" id="TIGR00962">
    <property type="entry name" value="atpA"/>
    <property type="match status" value="1"/>
</dbReference>
<dbReference type="InterPro" id="IPR023366">
    <property type="entry name" value="ATP_synth_asu-like_sf"/>
</dbReference>
<evidence type="ECO:0000256" key="9">
    <source>
        <dbReference type="ARBA" id="ARBA00023136"/>
    </source>
</evidence>
<feature type="domain" description="ATP synthase alpha subunit C-terminal" evidence="19">
    <location>
        <begin position="371"/>
        <end position="493"/>
    </location>
</feature>
<dbReference type="GO" id="GO:0005524">
    <property type="term" value="F:ATP binding"/>
    <property type="evidence" value="ECO:0007669"/>
    <property type="project" value="UniProtKB-UniRule"/>
</dbReference>
<dbReference type="PATRIC" id="fig|743698.3.peg.121"/>
<keyword evidence="17" id="KW-1003">Cell membrane</keyword>
<evidence type="ECO:0000259" key="18">
    <source>
        <dbReference type="Pfam" id="PF00006"/>
    </source>
</evidence>
<comment type="subunit">
    <text evidence="13">F-type ATPases have 2 components, CF(1) - the catalytic core - and CF(0) - the membrane proton channel. CF(1) has five subunits: alpha(3), beta(3), gamma(1), delta(1), epsilon(1). CF(0) has three main subunits: a(1), b(2) and c(9-12). The alpha and beta chains form an alternating ring which encloses part of the gamma chain. CF(1) is attached to CF(0) by a central stalk formed by the gamma and epsilon chains, while a peripheral stalk is formed by the delta and b chains.</text>
</comment>
<evidence type="ECO:0000256" key="5">
    <source>
        <dbReference type="ARBA" id="ARBA00022741"/>
    </source>
</evidence>
<dbReference type="FunFam" id="3.40.50.300:FF:000002">
    <property type="entry name" value="ATP synthase subunit alpha"/>
    <property type="match status" value="1"/>
</dbReference>
<feature type="site" description="Required for activity" evidence="17">
    <location>
        <position position="362"/>
    </location>
</feature>
<evidence type="ECO:0000313" key="22">
    <source>
        <dbReference type="Proteomes" id="UP000035661"/>
    </source>
</evidence>
<dbReference type="RefSeq" id="WP_047790992.1">
    <property type="nucleotide sequence ID" value="NZ_CP011856.1"/>
</dbReference>
<keyword evidence="4 17" id="KW-0813">Transport</keyword>
<evidence type="ECO:0000256" key="11">
    <source>
        <dbReference type="ARBA" id="ARBA00023310"/>
    </source>
</evidence>
<comment type="subcellular location">
    <subcellularLocation>
        <location evidence="1 17">Cell membrane</location>
        <topology evidence="1 17">Peripheral membrane protein</topology>
    </subcellularLocation>
</comment>
<dbReference type="InterPro" id="IPR036121">
    <property type="entry name" value="ATPase_F1/V1/A1_a/bsu_N_sf"/>
</dbReference>
<keyword evidence="22" id="KW-1185">Reference proteome</keyword>
<evidence type="ECO:0000256" key="16">
    <source>
        <dbReference type="ARBA" id="ARBA00080980"/>
    </source>
</evidence>
<dbReference type="GO" id="GO:0046933">
    <property type="term" value="F:proton-transporting ATP synthase activity, rotational mechanism"/>
    <property type="evidence" value="ECO:0007669"/>
    <property type="project" value="UniProtKB-UniRule"/>
</dbReference>
<dbReference type="Pfam" id="PF00006">
    <property type="entry name" value="ATP-synt_ab"/>
    <property type="match status" value="1"/>
</dbReference>
<evidence type="ECO:0000259" key="20">
    <source>
        <dbReference type="Pfam" id="PF02874"/>
    </source>
</evidence>
<feature type="domain" description="ATPase F1/V1/A1 complex alpha/beta subunit nucleotide-binding" evidence="18">
    <location>
        <begin position="149"/>
        <end position="364"/>
    </location>
</feature>
<dbReference type="AlphaFoldDB" id="A0A0H3XIY2"/>
<protein>
    <recommendedName>
        <fullName evidence="14 17">ATP synthase subunit alpha</fullName>
        <ecNumber evidence="3 17">7.1.2.2</ecNumber>
    </recommendedName>
    <alternativeName>
        <fullName evidence="15 17">ATP synthase F1 sector subunit alpha</fullName>
    </alternativeName>
    <alternativeName>
        <fullName evidence="16 17">F-ATPase subunit alpha</fullName>
    </alternativeName>
</protein>
<dbReference type="Proteomes" id="UP000035661">
    <property type="component" value="Chromosome"/>
</dbReference>
<sequence length="523" mass="57495">MALNINEISEVIKKQIKDYGKKIEIHEEGTVVTVGDGISLIDGLDNAMMGELLIFPHDIYGMVLNLEEGAVGAVLMGDDSLIKEGDQVRRSNRIVETPVGDPLLGRVVNALGQPIDGKGPLKTTKTRPVERIAPGVMTRKSVDQPMETGIMTIDSMIPIGKGQRELIIGDRQTGKTAIAIDTILNQKGKNVKCIYVAIGQKASTVAQIVEKLRAAGAMDYTTIVSATASELAPLQYLAPYTGVTIGEEWMESGEDVLIIYDDLSKHAVAYRTMALLLHRPPGREAYPGDVFYLHSRLLERACRLNKEYGGGSITALPIIETQAGDISAYIPTNVISITDGQIFLNSDQFNAGVRPAVDAGLSVSRVGSSAQIKAMKQVSGSLKLELAQYRELQAFAQFGSDLDDATKSVLEHGKRVVEILKQKQYSPLSQIDQAIVLLSVNKKRTKWIPIEQIKEFKDEIIEHFHTSAKALRDELETKKAFDDELMQKIDHEIIKVVKKVVDKIADYKPETYGLASEWEKLGK</sequence>